<evidence type="ECO:0000313" key="1">
    <source>
        <dbReference type="EMBL" id="ADA61821.1"/>
    </source>
</evidence>
<reference evidence="1" key="1">
    <citation type="submission" date="2009-08" db="EMBL/GenBank/DDBJ databases">
        <authorList>
            <person name="Gill J."/>
            <person name="Borman J."/>
            <person name="Shetty J."/>
            <person name="Hostetler J."/>
            <person name="Durkin S."/>
            <person name="Montgomery B."/>
        </authorList>
    </citation>
    <scope>NUCLEOTIDE SEQUENCE</scope>
    <source>
        <strain evidence="1">NE 3008</strain>
        <plasmid evidence="1">SAP047A</plasmid>
    </source>
</reference>
<keyword evidence="1" id="KW-0614">Plasmid</keyword>
<name>D2J8Q0_STAAU</name>
<protein>
    <submittedName>
        <fullName evidence="1">Uncharacterized protein</fullName>
    </submittedName>
</protein>
<accession>D2J8Q0</accession>
<dbReference type="AlphaFoldDB" id="D2J8Q0"/>
<gene>
    <name evidence="1" type="ORF">SAP047A_002</name>
</gene>
<sequence>MIQLPFITNLKEYRLNIHSHLKTFIHNKLLYYQCQAIKGVQLFKTLLLCGKNTPFMWQKHSFYVAKTLLLCGKNTPLGIEIPCCSRAEQAPKKLFKKIYKNILKSSRGATYFSS</sequence>
<dbReference type="RefSeq" id="WP_012816630.1">
    <property type="nucleotide sequence ID" value="NC_013331.1"/>
</dbReference>
<organism evidence="1">
    <name type="scientific">Staphylococcus aureus</name>
    <dbReference type="NCBI Taxonomy" id="1280"/>
    <lineage>
        <taxon>Bacteria</taxon>
        <taxon>Bacillati</taxon>
        <taxon>Bacillota</taxon>
        <taxon>Bacilli</taxon>
        <taxon>Bacillales</taxon>
        <taxon>Staphylococcaceae</taxon>
        <taxon>Staphylococcus</taxon>
    </lineage>
</organism>
<dbReference type="EMBL" id="GQ900405">
    <property type="protein sequence ID" value="ADA61821.1"/>
    <property type="molecule type" value="Genomic_DNA"/>
</dbReference>
<proteinExistence type="predicted"/>
<geneLocation type="plasmid" evidence="1">
    <name>SAP047A</name>
</geneLocation>
<reference evidence="1" key="2">
    <citation type="submission" date="2009-12" db="EMBL/GenBank/DDBJ databases">
        <authorList>
            <person name="Summers A.O."/>
            <person name="Shearer J."/>
            <person name="Wireman J."/>
        </authorList>
    </citation>
    <scope>NUCLEOTIDE SEQUENCE</scope>
    <source>
        <strain evidence="1">NE 3008</strain>
        <plasmid evidence="1">SAP047A</plasmid>
    </source>
</reference>